<feature type="transmembrane region" description="Helical" evidence="6">
    <location>
        <begin position="115"/>
        <end position="135"/>
    </location>
</feature>
<feature type="transmembrane region" description="Helical" evidence="6">
    <location>
        <begin position="56"/>
        <end position="78"/>
    </location>
</feature>
<gene>
    <name evidence="7" type="ORF">METHB2_180019</name>
</gene>
<keyword evidence="2" id="KW-1003">Cell membrane</keyword>
<feature type="transmembrane region" description="Helical" evidence="6">
    <location>
        <begin position="155"/>
        <end position="179"/>
    </location>
</feature>
<keyword evidence="5 6" id="KW-0472">Membrane</keyword>
<dbReference type="Pfam" id="PF03631">
    <property type="entry name" value="Virul_fac_BrkB"/>
    <property type="match status" value="1"/>
</dbReference>
<organism evidence="7 8">
    <name type="scientific">Candidatus Methylobacter favarea</name>
    <dbReference type="NCBI Taxonomy" id="2707345"/>
    <lineage>
        <taxon>Bacteria</taxon>
        <taxon>Pseudomonadati</taxon>
        <taxon>Pseudomonadota</taxon>
        <taxon>Gammaproteobacteria</taxon>
        <taxon>Methylococcales</taxon>
        <taxon>Methylococcaceae</taxon>
        <taxon>Methylobacter</taxon>
    </lineage>
</organism>
<dbReference type="GO" id="GO:0005886">
    <property type="term" value="C:plasma membrane"/>
    <property type="evidence" value="ECO:0007669"/>
    <property type="project" value="UniProtKB-SubCell"/>
</dbReference>
<dbReference type="PANTHER" id="PTHR30213:SF0">
    <property type="entry name" value="UPF0761 MEMBRANE PROTEIN YIHY"/>
    <property type="match status" value="1"/>
</dbReference>
<dbReference type="PANTHER" id="PTHR30213">
    <property type="entry name" value="INNER MEMBRANE PROTEIN YHJD"/>
    <property type="match status" value="1"/>
</dbReference>
<evidence type="ECO:0000256" key="3">
    <source>
        <dbReference type="ARBA" id="ARBA00022692"/>
    </source>
</evidence>
<dbReference type="Proteomes" id="UP000494216">
    <property type="component" value="Unassembled WGS sequence"/>
</dbReference>
<evidence type="ECO:0000256" key="5">
    <source>
        <dbReference type="ARBA" id="ARBA00023136"/>
    </source>
</evidence>
<feature type="transmembrane region" description="Helical" evidence="6">
    <location>
        <begin position="264"/>
        <end position="294"/>
    </location>
</feature>
<comment type="subcellular location">
    <subcellularLocation>
        <location evidence="1">Cell membrane</location>
        <topology evidence="1">Multi-pass membrane protein</topology>
    </subcellularLocation>
</comment>
<evidence type="ECO:0000313" key="7">
    <source>
        <dbReference type="EMBL" id="CAA9890068.1"/>
    </source>
</evidence>
<dbReference type="InterPro" id="IPR017039">
    <property type="entry name" value="Virul_fac_BrkB"/>
</dbReference>
<proteinExistence type="predicted"/>
<comment type="caution">
    <text evidence="7">The sequence shown here is derived from an EMBL/GenBank/DDBJ whole genome shotgun (WGS) entry which is preliminary data.</text>
</comment>
<feature type="transmembrane region" description="Helical" evidence="6">
    <location>
        <begin position="234"/>
        <end position="252"/>
    </location>
</feature>
<dbReference type="NCBIfam" id="TIGR00765">
    <property type="entry name" value="yihY_not_rbn"/>
    <property type="match status" value="1"/>
</dbReference>
<sequence length="440" mass="49753">MRLNIIRFIKEDIWRLHEQGLSQVKATFIKSSKIVILSVQGFTDDLCPLRASALTLYSLLSIVPVIAMLFGIATGFGFEKMLQQRLIEQVPAQETMVLQLISFAHNLLESTKGGVVAGIGIVILFWTIIQVIGNIEESFNYIWKIDKARSISRKFSDYLSVMLLAPVILITSSSITVFLNTQITWLITLIQLPKAGTWLVIRALGLLPLVLMSGLFAFTFIFMPNHKINYRTGIIAGIVTGIMYQLAQWAYLSLQIGVSNYNAIYGSFAALPLFVVWLQIGWMIVLFGCEIAFFHQNYEIYRSNIRFSDLSFSLKKIIALQITHLIIKNFMHVNNPLTAAEIAARLVIPIALIQPLLSNLIASHIIVELKNQADDEVYQPAVDINILTIAYVINALEQCGQNHLPDINQKHLFIEAVNKFRELMEDSEQNRLLKDIEQKD</sequence>
<reference evidence="7 8" key="1">
    <citation type="submission" date="2020-02" db="EMBL/GenBank/DDBJ databases">
        <authorList>
            <person name="Hogendoorn C."/>
        </authorList>
    </citation>
    <scope>NUCLEOTIDE SEQUENCE [LARGE SCALE GENOMIC DNA]</scope>
    <source>
        <strain evidence="7">METHB21</strain>
    </source>
</reference>
<evidence type="ECO:0000256" key="6">
    <source>
        <dbReference type="SAM" id="Phobius"/>
    </source>
</evidence>
<evidence type="ECO:0000256" key="4">
    <source>
        <dbReference type="ARBA" id="ARBA00022989"/>
    </source>
</evidence>
<keyword evidence="4 6" id="KW-1133">Transmembrane helix</keyword>
<keyword evidence="8" id="KW-1185">Reference proteome</keyword>
<name>A0A8S0Y9F5_9GAMM</name>
<evidence type="ECO:0000256" key="2">
    <source>
        <dbReference type="ARBA" id="ARBA00022475"/>
    </source>
</evidence>
<feature type="transmembrane region" description="Helical" evidence="6">
    <location>
        <begin position="199"/>
        <end position="222"/>
    </location>
</feature>
<accession>A0A8S0Y9F5</accession>
<evidence type="ECO:0000313" key="8">
    <source>
        <dbReference type="Proteomes" id="UP000494216"/>
    </source>
</evidence>
<keyword evidence="3 6" id="KW-0812">Transmembrane</keyword>
<protein>
    <submittedName>
        <fullName evidence="7">Membrane protein</fullName>
    </submittedName>
</protein>
<dbReference type="AlphaFoldDB" id="A0A8S0Y9F5"/>
<dbReference type="EMBL" id="CADCXN010000045">
    <property type="protein sequence ID" value="CAA9890068.1"/>
    <property type="molecule type" value="Genomic_DNA"/>
</dbReference>
<evidence type="ECO:0000256" key="1">
    <source>
        <dbReference type="ARBA" id="ARBA00004651"/>
    </source>
</evidence>
<dbReference type="RefSeq" id="WP_174625039.1">
    <property type="nucleotide sequence ID" value="NZ_CADCXN010000045.1"/>
</dbReference>